<keyword evidence="2" id="KW-1185">Reference proteome</keyword>
<evidence type="ECO:0000313" key="1">
    <source>
        <dbReference type="EMBL" id="GIX89380.1"/>
    </source>
</evidence>
<protein>
    <submittedName>
        <fullName evidence="1">Uncharacterized protein</fullName>
    </submittedName>
</protein>
<dbReference type="AlphaFoldDB" id="A0AAV4NWW5"/>
<comment type="caution">
    <text evidence="1">The sequence shown here is derived from an EMBL/GenBank/DDBJ whole genome shotgun (WGS) entry which is preliminary data.</text>
</comment>
<gene>
    <name evidence="1" type="ORF">CEXT_376441</name>
</gene>
<evidence type="ECO:0000313" key="2">
    <source>
        <dbReference type="Proteomes" id="UP001054945"/>
    </source>
</evidence>
<accession>A0AAV4NWW5</accession>
<name>A0AAV4NWW5_CAEEX</name>
<dbReference type="Proteomes" id="UP001054945">
    <property type="component" value="Unassembled WGS sequence"/>
</dbReference>
<dbReference type="EMBL" id="BPLR01021418">
    <property type="protein sequence ID" value="GIX89380.1"/>
    <property type="molecule type" value="Genomic_DNA"/>
</dbReference>
<sequence length="109" mass="12696">MNSLSDIPEYIAVAASSINLKTPCQVIVYYNREPFWVILERASCTCARPTVARRFYFHVLPDKKYSRHRSIYLYVDLLVGIITQKSVFTKLYQTIRNISTQYKIKAIIA</sequence>
<proteinExistence type="predicted"/>
<organism evidence="1 2">
    <name type="scientific">Caerostris extrusa</name>
    <name type="common">Bark spider</name>
    <name type="synonym">Caerostris bankana</name>
    <dbReference type="NCBI Taxonomy" id="172846"/>
    <lineage>
        <taxon>Eukaryota</taxon>
        <taxon>Metazoa</taxon>
        <taxon>Ecdysozoa</taxon>
        <taxon>Arthropoda</taxon>
        <taxon>Chelicerata</taxon>
        <taxon>Arachnida</taxon>
        <taxon>Araneae</taxon>
        <taxon>Araneomorphae</taxon>
        <taxon>Entelegynae</taxon>
        <taxon>Araneoidea</taxon>
        <taxon>Araneidae</taxon>
        <taxon>Caerostris</taxon>
    </lineage>
</organism>
<reference evidence="1 2" key="1">
    <citation type="submission" date="2021-06" db="EMBL/GenBank/DDBJ databases">
        <title>Caerostris extrusa draft genome.</title>
        <authorList>
            <person name="Kono N."/>
            <person name="Arakawa K."/>
        </authorList>
    </citation>
    <scope>NUCLEOTIDE SEQUENCE [LARGE SCALE GENOMIC DNA]</scope>
</reference>